<name>A0A182UI65_9DIPT</name>
<evidence type="ECO:0008006" key="6">
    <source>
        <dbReference type="Google" id="ProtNLM"/>
    </source>
</evidence>
<dbReference type="EnsemblMetazoa" id="AMEC020844-RA">
    <property type="protein sequence ID" value="AMEC020844-PA"/>
    <property type="gene ID" value="AMEC020844"/>
</dbReference>
<accession>A0A182UI65</accession>
<dbReference type="STRING" id="34690.A0A182UI65"/>
<sequence length="112" mass="12922">MFRYGQRKEITEEKLYATLPEHSSHGLAETFERLWSEEEQRGPSKASFARVYWRAFGKETLFWGLVFSAFETANRVAQPLLLGELVSYFTPNQDTISERDAYLYAIGVIACT</sequence>
<protein>
    <recommendedName>
        <fullName evidence="6">ABC transmembrane type-1 domain-containing protein</fullName>
    </recommendedName>
</protein>
<dbReference type="GO" id="GO:0016020">
    <property type="term" value="C:membrane"/>
    <property type="evidence" value="ECO:0007669"/>
    <property type="project" value="InterPro"/>
</dbReference>
<reference evidence="4" key="2">
    <citation type="submission" date="2020-05" db="UniProtKB">
        <authorList>
            <consortium name="EnsemblMetazoa"/>
        </authorList>
    </citation>
    <scope>IDENTIFICATION</scope>
    <source>
        <strain evidence="4">CM1001059</strain>
    </source>
</reference>
<keyword evidence="3" id="KW-0472">Membrane</keyword>
<keyword evidence="2" id="KW-1133">Transmembrane helix</keyword>
<keyword evidence="5" id="KW-1185">Reference proteome</keyword>
<evidence type="ECO:0000256" key="3">
    <source>
        <dbReference type="ARBA" id="ARBA00023136"/>
    </source>
</evidence>
<evidence type="ECO:0000313" key="4">
    <source>
        <dbReference type="EnsemblMetazoa" id="AMEC020844-PA"/>
    </source>
</evidence>
<dbReference type="AlphaFoldDB" id="A0A182UI65"/>
<proteinExistence type="predicted"/>
<dbReference type="VEuPathDB" id="VectorBase:AMEC020844"/>
<dbReference type="Gene3D" id="1.20.1560.10">
    <property type="entry name" value="ABC transporter type 1, transmembrane domain"/>
    <property type="match status" value="1"/>
</dbReference>
<keyword evidence="1" id="KW-0812">Transmembrane</keyword>
<evidence type="ECO:0000256" key="2">
    <source>
        <dbReference type="ARBA" id="ARBA00022989"/>
    </source>
</evidence>
<dbReference type="Proteomes" id="UP000075902">
    <property type="component" value="Unassembled WGS sequence"/>
</dbReference>
<organism evidence="4 5">
    <name type="scientific">Anopheles melas</name>
    <dbReference type="NCBI Taxonomy" id="34690"/>
    <lineage>
        <taxon>Eukaryota</taxon>
        <taxon>Metazoa</taxon>
        <taxon>Ecdysozoa</taxon>
        <taxon>Arthropoda</taxon>
        <taxon>Hexapoda</taxon>
        <taxon>Insecta</taxon>
        <taxon>Pterygota</taxon>
        <taxon>Neoptera</taxon>
        <taxon>Endopterygota</taxon>
        <taxon>Diptera</taxon>
        <taxon>Nematocera</taxon>
        <taxon>Culicoidea</taxon>
        <taxon>Culicidae</taxon>
        <taxon>Anophelinae</taxon>
        <taxon>Anopheles</taxon>
    </lineage>
</organism>
<reference evidence="5" key="1">
    <citation type="submission" date="2014-01" db="EMBL/GenBank/DDBJ databases">
        <title>The Genome Sequence of Anopheles melas CM1001059_A (V2).</title>
        <authorList>
            <consortium name="The Broad Institute Genomics Platform"/>
            <person name="Neafsey D.E."/>
            <person name="Besansky N."/>
            <person name="Howell P."/>
            <person name="Walton C."/>
            <person name="Young S.K."/>
            <person name="Zeng Q."/>
            <person name="Gargeya S."/>
            <person name="Fitzgerald M."/>
            <person name="Haas B."/>
            <person name="Abouelleil A."/>
            <person name="Allen A.W."/>
            <person name="Alvarado L."/>
            <person name="Arachchi H.M."/>
            <person name="Berlin A.M."/>
            <person name="Chapman S.B."/>
            <person name="Gainer-Dewar J."/>
            <person name="Goldberg J."/>
            <person name="Griggs A."/>
            <person name="Gujja S."/>
            <person name="Hansen M."/>
            <person name="Howarth C."/>
            <person name="Imamovic A."/>
            <person name="Ireland A."/>
            <person name="Larimer J."/>
            <person name="McCowan C."/>
            <person name="Murphy C."/>
            <person name="Pearson M."/>
            <person name="Poon T.W."/>
            <person name="Priest M."/>
            <person name="Roberts A."/>
            <person name="Saif S."/>
            <person name="Shea T."/>
            <person name="Sisk P."/>
            <person name="Sykes S."/>
            <person name="Wortman J."/>
            <person name="Nusbaum C."/>
            <person name="Birren B."/>
        </authorList>
    </citation>
    <scope>NUCLEOTIDE SEQUENCE [LARGE SCALE GENOMIC DNA]</scope>
    <source>
        <strain evidence="5">CM1001059</strain>
    </source>
</reference>
<dbReference type="InterPro" id="IPR036640">
    <property type="entry name" value="ABC1_TM_sf"/>
</dbReference>
<evidence type="ECO:0000313" key="5">
    <source>
        <dbReference type="Proteomes" id="UP000075902"/>
    </source>
</evidence>
<evidence type="ECO:0000256" key="1">
    <source>
        <dbReference type="ARBA" id="ARBA00022692"/>
    </source>
</evidence>
<dbReference type="GO" id="GO:0005524">
    <property type="term" value="F:ATP binding"/>
    <property type="evidence" value="ECO:0007669"/>
    <property type="project" value="InterPro"/>
</dbReference>